<dbReference type="EMBL" id="MGKT01000008">
    <property type="protein sequence ID" value="OGN30789.1"/>
    <property type="molecule type" value="Genomic_DNA"/>
</dbReference>
<dbReference type="GO" id="GO:0003700">
    <property type="term" value="F:DNA-binding transcription factor activity"/>
    <property type="evidence" value="ECO:0007669"/>
    <property type="project" value="InterPro"/>
</dbReference>
<evidence type="ECO:0000313" key="3">
    <source>
        <dbReference type="Proteomes" id="UP000177111"/>
    </source>
</evidence>
<evidence type="ECO:0000313" key="2">
    <source>
        <dbReference type="EMBL" id="OGN30789.1"/>
    </source>
</evidence>
<sequence length="62" mass="7284">MSKPTLDNLFGSKLRVKVLKFLFRNYPNDFSIRDVAKFVQESYDATKMEIESLKEIGLVRKK</sequence>
<dbReference type="InterPro" id="IPR001845">
    <property type="entry name" value="HTH_ArsR_DNA-bd_dom"/>
</dbReference>
<reference evidence="2 3" key="1">
    <citation type="journal article" date="2016" name="Nat. Commun.">
        <title>Thousands of microbial genomes shed light on interconnected biogeochemical processes in an aquifer system.</title>
        <authorList>
            <person name="Anantharaman K."/>
            <person name="Brown C.T."/>
            <person name="Hug L.A."/>
            <person name="Sharon I."/>
            <person name="Castelle C.J."/>
            <person name="Probst A.J."/>
            <person name="Thomas B.C."/>
            <person name="Singh A."/>
            <person name="Wilkins M.J."/>
            <person name="Karaoz U."/>
            <person name="Brodie E.L."/>
            <person name="Williams K.H."/>
            <person name="Hubbard S.S."/>
            <person name="Banfield J.F."/>
        </authorList>
    </citation>
    <scope>NUCLEOTIDE SEQUENCE [LARGE SCALE GENOMIC DNA]</scope>
</reference>
<protein>
    <recommendedName>
        <fullName evidence="1">HTH arsR-type domain-containing protein</fullName>
    </recommendedName>
</protein>
<feature type="domain" description="HTH arsR-type" evidence="1">
    <location>
        <begin position="1"/>
        <end position="62"/>
    </location>
</feature>
<comment type="caution">
    <text evidence="2">The sequence shown here is derived from an EMBL/GenBank/DDBJ whole genome shotgun (WGS) entry which is preliminary data.</text>
</comment>
<dbReference type="PROSITE" id="PS50987">
    <property type="entry name" value="HTH_ARSR_2"/>
    <property type="match status" value="1"/>
</dbReference>
<name>A0A1F8H214_9BACT</name>
<evidence type="ECO:0000259" key="1">
    <source>
        <dbReference type="PROSITE" id="PS50987"/>
    </source>
</evidence>
<accession>A0A1F8H214</accession>
<dbReference type="AlphaFoldDB" id="A0A1F8H214"/>
<gene>
    <name evidence="2" type="ORF">A3I96_03070</name>
</gene>
<dbReference type="Proteomes" id="UP000177111">
    <property type="component" value="Unassembled WGS sequence"/>
</dbReference>
<proteinExistence type="predicted"/>
<organism evidence="2 3">
    <name type="scientific">Candidatus Yanofskybacteria bacterium RIFCSPLOWO2_02_FULL_44_18</name>
    <dbReference type="NCBI Taxonomy" id="1802705"/>
    <lineage>
        <taxon>Bacteria</taxon>
        <taxon>Candidatus Yanofskyibacteriota</taxon>
    </lineage>
</organism>